<evidence type="ECO:0000313" key="2">
    <source>
        <dbReference type="EMBL" id="OXV09977.1"/>
    </source>
</evidence>
<evidence type="ECO:0000256" key="1">
    <source>
        <dbReference type="SAM" id="MobiDB-lite"/>
    </source>
</evidence>
<dbReference type="AlphaFoldDB" id="A0A232M1K1"/>
<name>A0A232M1K1_9EURO</name>
<accession>A0A232M1K1</accession>
<dbReference type="GO" id="GO:0008270">
    <property type="term" value="F:zinc ion binding"/>
    <property type="evidence" value="ECO:0007669"/>
    <property type="project" value="InterPro"/>
</dbReference>
<dbReference type="Proteomes" id="UP000243515">
    <property type="component" value="Unassembled WGS sequence"/>
</dbReference>
<dbReference type="OrthoDB" id="5104731at2759"/>
<feature type="compositionally biased region" description="Basic and acidic residues" evidence="1">
    <location>
        <begin position="1"/>
        <end position="12"/>
    </location>
</feature>
<comment type="caution">
    <text evidence="2">The sequence shown here is derived from an EMBL/GenBank/DDBJ whole genome shotgun (WGS) entry which is preliminary data.</text>
</comment>
<dbReference type="InterPro" id="IPR036957">
    <property type="entry name" value="Znf_PARP_sf"/>
</dbReference>
<reference evidence="2 3" key="1">
    <citation type="journal article" date="2015" name="Environ. Microbiol.">
        <title>Metagenome sequence of Elaphomyces granulatus from sporocarp tissue reveals Ascomycota ectomycorrhizal fingerprints of genome expansion and a Proteobacteria-rich microbiome.</title>
        <authorList>
            <person name="Quandt C.A."/>
            <person name="Kohler A."/>
            <person name="Hesse C.N."/>
            <person name="Sharpton T.J."/>
            <person name="Martin F."/>
            <person name="Spatafora J.W."/>
        </authorList>
    </citation>
    <scope>NUCLEOTIDE SEQUENCE [LARGE SCALE GENOMIC DNA]</scope>
    <source>
        <strain evidence="2 3">OSC145934</strain>
    </source>
</reference>
<protein>
    <submittedName>
        <fullName evidence="2">Uncharacterized protein</fullName>
    </submittedName>
</protein>
<gene>
    <name evidence="2" type="ORF">Egran_02260</name>
</gene>
<dbReference type="GO" id="GO:0003677">
    <property type="term" value="F:DNA binding"/>
    <property type="evidence" value="ECO:0007669"/>
    <property type="project" value="InterPro"/>
</dbReference>
<sequence>MADSLRLGEEVSGHPPVEGETSANVETSSEANDSTHMEKINLRMHIGLGKNPGDPPSLLPPEIQPLFFIELAPDSTRRGAKCRLYTCGKNIYPGELRVALNPGMSSWHRMSTDFYHVECFEKIADFSQADFLDRIQPLTRTTWKLRGLKANSVLSGNYLVPGGVERLVLEWKVTRGEWIDKRDGSYDESKNRLDQGFDDLLHKAGSAGYKPQAKPENMERSEYYNLLSCLAPYESDGPDDTEEWNLFDQYLDRTAETLDNPHDLSQMLLRWEIDVMLATKEEDQLGDVGKEAKLELNEKAIKALKRLSTIPMPQSFFGDFPFT</sequence>
<keyword evidence="3" id="KW-1185">Reference proteome</keyword>
<dbReference type="EMBL" id="NPHW01003202">
    <property type="protein sequence ID" value="OXV09977.1"/>
    <property type="molecule type" value="Genomic_DNA"/>
</dbReference>
<feature type="region of interest" description="Disordered" evidence="1">
    <location>
        <begin position="1"/>
        <end position="33"/>
    </location>
</feature>
<dbReference type="Gene3D" id="3.30.1740.10">
    <property type="entry name" value="Zinc finger, PARP-type"/>
    <property type="match status" value="1"/>
</dbReference>
<proteinExistence type="predicted"/>
<organism evidence="2 3">
    <name type="scientific">Elaphomyces granulatus</name>
    <dbReference type="NCBI Taxonomy" id="519963"/>
    <lineage>
        <taxon>Eukaryota</taxon>
        <taxon>Fungi</taxon>
        <taxon>Dikarya</taxon>
        <taxon>Ascomycota</taxon>
        <taxon>Pezizomycotina</taxon>
        <taxon>Eurotiomycetes</taxon>
        <taxon>Eurotiomycetidae</taxon>
        <taxon>Eurotiales</taxon>
        <taxon>Elaphomycetaceae</taxon>
        <taxon>Elaphomyces</taxon>
    </lineage>
</organism>
<evidence type="ECO:0000313" key="3">
    <source>
        <dbReference type="Proteomes" id="UP000243515"/>
    </source>
</evidence>
<feature type="compositionally biased region" description="Polar residues" evidence="1">
    <location>
        <begin position="21"/>
        <end position="32"/>
    </location>
</feature>